<reference evidence="7 8" key="1">
    <citation type="submission" date="2020-08" db="EMBL/GenBank/DDBJ databases">
        <title>Genomic Encyclopedia of Type Strains, Phase IV (KMG-IV): sequencing the most valuable type-strain genomes for metagenomic binning, comparative biology and taxonomic classification.</title>
        <authorList>
            <person name="Goeker M."/>
        </authorList>
    </citation>
    <scope>NUCLEOTIDE SEQUENCE [LARGE SCALE GENOMIC DNA]</scope>
    <source>
        <strain evidence="7 8">DSM 26385</strain>
    </source>
</reference>
<feature type="domain" description="Sugar-binding" evidence="5">
    <location>
        <begin position="56"/>
        <end position="310"/>
    </location>
</feature>
<dbReference type="EMBL" id="JACIDU010000020">
    <property type="protein sequence ID" value="MBB4105434.1"/>
    <property type="molecule type" value="Genomic_DNA"/>
</dbReference>
<dbReference type="SUPFAM" id="SSF100950">
    <property type="entry name" value="NagB/RpiA/CoA transferase-like"/>
    <property type="match status" value="1"/>
</dbReference>
<dbReference type="InterPro" id="IPR036388">
    <property type="entry name" value="WH-like_DNA-bd_sf"/>
</dbReference>
<dbReference type="InterPro" id="IPR051054">
    <property type="entry name" value="SorC_transcr_regulators"/>
</dbReference>
<dbReference type="Gene3D" id="3.40.50.1360">
    <property type="match status" value="1"/>
</dbReference>
<comment type="similarity">
    <text evidence="1">Belongs to the SorC transcriptional regulatory family.</text>
</comment>
<dbReference type="AlphaFoldDB" id="A0A7W6K574"/>
<organism evidence="7 8">
    <name type="scientific">Allorhizobium borbori</name>
    <dbReference type="NCBI Taxonomy" id="485907"/>
    <lineage>
        <taxon>Bacteria</taxon>
        <taxon>Pseudomonadati</taxon>
        <taxon>Pseudomonadota</taxon>
        <taxon>Alphaproteobacteria</taxon>
        <taxon>Hyphomicrobiales</taxon>
        <taxon>Rhizobiaceae</taxon>
        <taxon>Rhizobium/Agrobacterium group</taxon>
        <taxon>Allorhizobium</taxon>
    </lineage>
</organism>
<gene>
    <name evidence="7" type="ORF">GGQ66_004021</name>
</gene>
<evidence type="ECO:0000313" key="8">
    <source>
        <dbReference type="Proteomes" id="UP000584824"/>
    </source>
</evidence>
<accession>A0A7W6K574</accession>
<dbReference type="RefSeq" id="WP_183794910.1">
    <property type="nucleotide sequence ID" value="NZ_JACIDU010000020.1"/>
</dbReference>
<dbReference type="GO" id="GO:0030246">
    <property type="term" value="F:carbohydrate binding"/>
    <property type="evidence" value="ECO:0007669"/>
    <property type="project" value="InterPro"/>
</dbReference>
<dbReference type="InterPro" id="IPR007324">
    <property type="entry name" value="Sugar-bd_dom_put"/>
</dbReference>
<evidence type="ECO:0000259" key="6">
    <source>
        <dbReference type="Pfam" id="PF04545"/>
    </source>
</evidence>
<feature type="domain" description="RNA polymerase sigma-70 region 4" evidence="6">
    <location>
        <begin position="13"/>
        <end position="44"/>
    </location>
</feature>
<keyword evidence="4" id="KW-0804">Transcription</keyword>
<proteinExistence type="inferred from homology"/>
<dbReference type="PANTHER" id="PTHR34294">
    <property type="entry name" value="TRANSCRIPTIONAL REGULATOR-RELATED"/>
    <property type="match status" value="1"/>
</dbReference>
<keyword evidence="3 7" id="KW-0238">DNA-binding</keyword>
<dbReference type="GO" id="GO:0006352">
    <property type="term" value="P:DNA-templated transcription initiation"/>
    <property type="evidence" value="ECO:0007669"/>
    <property type="project" value="InterPro"/>
</dbReference>
<evidence type="ECO:0000313" key="7">
    <source>
        <dbReference type="EMBL" id="MBB4105434.1"/>
    </source>
</evidence>
<evidence type="ECO:0000256" key="2">
    <source>
        <dbReference type="ARBA" id="ARBA00023015"/>
    </source>
</evidence>
<dbReference type="PANTHER" id="PTHR34294:SF1">
    <property type="entry name" value="TRANSCRIPTIONAL REGULATOR LSRR"/>
    <property type="match status" value="1"/>
</dbReference>
<dbReference type="InterPro" id="IPR037171">
    <property type="entry name" value="NagB/RpiA_transferase-like"/>
</dbReference>
<name>A0A7W6K574_9HYPH</name>
<dbReference type="Pfam" id="PF04198">
    <property type="entry name" value="Sugar-bind"/>
    <property type="match status" value="1"/>
</dbReference>
<evidence type="ECO:0000259" key="5">
    <source>
        <dbReference type="Pfam" id="PF04198"/>
    </source>
</evidence>
<keyword evidence="8" id="KW-1185">Reference proteome</keyword>
<dbReference type="Proteomes" id="UP000584824">
    <property type="component" value="Unassembled WGS sequence"/>
</dbReference>
<dbReference type="Pfam" id="PF04545">
    <property type="entry name" value="Sigma70_r4"/>
    <property type="match status" value="1"/>
</dbReference>
<sequence length="316" mass="34588">MDFDQLMVRAAWLYHVEGLTQAQIAERMDLTRRRVNELLAAALDQGVVRVNFSTPLAENIALETRLCARFGLEEAIVTSTPVDPKQMQAVIGRATAGFLDRLIQVRKPASLGVGWGTTLRETVEQMTPANAPEVKVRSMMGALTRGSEINTFEIVRRFAKVLGGECHYLAAPIYADSAASRDVIVAQPVFRTLLEEAAAVDVSCLSVGDLSHESLQVRYGLPSTQVIDELKEAGAVGDILGRYLDREGGLVDHPMNHRVISLELEDYRRIPCRIIASGGAHKHNTLHAALKAKLATALVTDADAARWLLAQGDEQR</sequence>
<dbReference type="InterPro" id="IPR007630">
    <property type="entry name" value="RNA_pol_sigma70_r4"/>
</dbReference>
<dbReference type="GO" id="GO:0003677">
    <property type="term" value="F:DNA binding"/>
    <property type="evidence" value="ECO:0007669"/>
    <property type="project" value="UniProtKB-KW"/>
</dbReference>
<evidence type="ECO:0000256" key="4">
    <source>
        <dbReference type="ARBA" id="ARBA00023163"/>
    </source>
</evidence>
<evidence type="ECO:0000256" key="1">
    <source>
        <dbReference type="ARBA" id="ARBA00010466"/>
    </source>
</evidence>
<protein>
    <submittedName>
        <fullName evidence="7">DNA-binding transcriptional regulator LsrR (DeoR family)</fullName>
    </submittedName>
</protein>
<keyword evidence="2" id="KW-0805">Transcription regulation</keyword>
<dbReference type="Gene3D" id="1.10.10.10">
    <property type="entry name" value="Winged helix-like DNA-binding domain superfamily/Winged helix DNA-binding domain"/>
    <property type="match status" value="1"/>
</dbReference>
<comment type="caution">
    <text evidence="7">The sequence shown here is derived from an EMBL/GenBank/DDBJ whole genome shotgun (WGS) entry which is preliminary data.</text>
</comment>
<evidence type="ECO:0000256" key="3">
    <source>
        <dbReference type="ARBA" id="ARBA00023125"/>
    </source>
</evidence>
<dbReference type="GO" id="GO:0003700">
    <property type="term" value="F:DNA-binding transcription factor activity"/>
    <property type="evidence" value="ECO:0007669"/>
    <property type="project" value="InterPro"/>
</dbReference>